<evidence type="ECO:0000313" key="2">
    <source>
        <dbReference type="Proteomes" id="UP000256794"/>
    </source>
</evidence>
<dbReference type="RefSeq" id="WP_036760620.1">
    <property type="nucleotide sequence ID" value="NZ_CP035287.1"/>
</dbReference>
<reference evidence="1 2" key="1">
    <citation type="submission" date="2018-08" db="EMBL/GenBank/DDBJ databases">
        <title>Genomic Encyclopedia of Archaeal and Bacterial Type Strains, Phase II (KMG-II): from individual species to whole genera.</title>
        <authorList>
            <person name="Goeker M."/>
        </authorList>
    </citation>
    <scope>NUCLEOTIDE SEQUENCE [LARGE SCALE GENOMIC DNA]</scope>
    <source>
        <strain evidence="1 2">DSM 582</strain>
    </source>
</reference>
<organism evidence="1 2">
    <name type="scientific">Paracoccus versutus</name>
    <name type="common">Thiobacillus versutus</name>
    <dbReference type="NCBI Taxonomy" id="34007"/>
    <lineage>
        <taxon>Bacteria</taxon>
        <taxon>Pseudomonadati</taxon>
        <taxon>Pseudomonadota</taxon>
        <taxon>Alphaproteobacteria</taxon>
        <taxon>Rhodobacterales</taxon>
        <taxon>Paracoccaceae</taxon>
        <taxon>Paracoccus</taxon>
    </lineage>
</organism>
<dbReference type="EMBL" id="QUMX01000020">
    <property type="protein sequence ID" value="REG45632.1"/>
    <property type="molecule type" value="Genomic_DNA"/>
</dbReference>
<accession>A0AAQ0HH15</accession>
<proteinExistence type="predicted"/>
<name>A0AAQ0HH15_PARVE</name>
<comment type="caution">
    <text evidence="1">The sequence shown here is derived from an EMBL/GenBank/DDBJ whole genome shotgun (WGS) entry which is preliminary data.</text>
</comment>
<dbReference type="Proteomes" id="UP000256794">
    <property type="component" value="Unassembled WGS sequence"/>
</dbReference>
<keyword evidence="2" id="KW-1185">Reference proteome</keyword>
<protein>
    <submittedName>
        <fullName evidence="1">Uncharacterized protein</fullName>
    </submittedName>
</protein>
<dbReference type="AlphaFoldDB" id="A0AAQ0HH15"/>
<gene>
    <name evidence="1" type="ORF">ATH84_10203</name>
</gene>
<evidence type="ECO:0000313" key="1">
    <source>
        <dbReference type="EMBL" id="REG45632.1"/>
    </source>
</evidence>
<sequence>MANRSHYLPRASVISKLSVMDQALILDAHRRRLEEEAGRYVLKTCVGRREVLRSVRDRMRRLTKTANELGFWLDSEKEAT</sequence>